<evidence type="ECO:0000256" key="4">
    <source>
        <dbReference type="ARBA" id="ARBA00012030"/>
    </source>
</evidence>
<evidence type="ECO:0000313" key="13">
    <source>
        <dbReference type="EMBL" id="QIL50347.1"/>
    </source>
</evidence>
<protein>
    <recommendedName>
        <fullName evidence="5 9">Uracil-DNA glycosylase</fullName>
        <shortName evidence="9">UDG</shortName>
        <ecNumber evidence="4 9">3.2.2.27</ecNumber>
    </recommendedName>
</protein>
<keyword evidence="9" id="KW-0963">Cytoplasm</keyword>
<dbReference type="GO" id="GO:0097510">
    <property type="term" value="P:base-excision repair, AP site formation via deaminated base removal"/>
    <property type="evidence" value="ECO:0007669"/>
    <property type="project" value="TreeGrafter"/>
</dbReference>
<dbReference type="Proteomes" id="UP000500741">
    <property type="component" value="Chromosome"/>
</dbReference>
<evidence type="ECO:0000256" key="2">
    <source>
        <dbReference type="ARBA" id="ARBA00002631"/>
    </source>
</evidence>
<dbReference type="EMBL" id="CP049888">
    <property type="protein sequence ID" value="QIL50347.1"/>
    <property type="molecule type" value="Genomic_DNA"/>
</dbReference>
<dbReference type="InterPro" id="IPR036895">
    <property type="entry name" value="Uracil-DNA_glycosylase-like_sf"/>
</dbReference>
<proteinExistence type="inferred from homology"/>
<dbReference type="Pfam" id="PF03167">
    <property type="entry name" value="UDG"/>
    <property type="match status" value="1"/>
</dbReference>
<dbReference type="InterPro" id="IPR005122">
    <property type="entry name" value="Uracil-DNA_glycosylase-like"/>
</dbReference>
<feature type="domain" description="Uracil-DNA glycosylase-like" evidence="12">
    <location>
        <begin position="53"/>
        <end position="213"/>
    </location>
</feature>
<dbReference type="InterPro" id="IPR018085">
    <property type="entry name" value="Ura-DNA_Glyclase_AS"/>
</dbReference>
<dbReference type="PANTHER" id="PTHR11264">
    <property type="entry name" value="URACIL-DNA GLYCOSYLASE"/>
    <property type="match status" value="1"/>
</dbReference>
<comment type="function">
    <text evidence="2 9 11">Excises uracil residues from the DNA which can arise as a result of misincorporation of dUMP residues by DNA polymerase or due to deamination of cytosine.</text>
</comment>
<evidence type="ECO:0000256" key="8">
    <source>
        <dbReference type="ARBA" id="ARBA00023204"/>
    </source>
</evidence>
<evidence type="ECO:0000259" key="12">
    <source>
        <dbReference type="SMART" id="SM00986"/>
    </source>
</evidence>
<gene>
    <name evidence="9" type="primary">ung</name>
    <name evidence="13" type="ORF">G7084_02795</name>
</gene>
<dbReference type="GO" id="GO:0005737">
    <property type="term" value="C:cytoplasm"/>
    <property type="evidence" value="ECO:0007669"/>
    <property type="project" value="UniProtKB-SubCell"/>
</dbReference>
<dbReference type="HAMAP" id="MF_00148">
    <property type="entry name" value="UDG"/>
    <property type="match status" value="1"/>
</dbReference>
<evidence type="ECO:0000256" key="6">
    <source>
        <dbReference type="ARBA" id="ARBA00022763"/>
    </source>
</evidence>
<dbReference type="RefSeq" id="WP_166009866.1">
    <property type="nucleotide sequence ID" value="NZ_CP049888.1"/>
</dbReference>
<dbReference type="NCBIfam" id="NF003588">
    <property type="entry name" value="PRK05254.1-1"/>
    <property type="match status" value="1"/>
</dbReference>
<keyword evidence="13" id="KW-0326">Glycosidase</keyword>
<evidence type="ECO:0000256" key="5">
    <source>
        <dbReference type="ARBA" id="ARBA00018429"/>
    </source>
</evidence>
<organism evidence="13 14">
    <name type="scientific">Weissella coleopterorum</name>
    <dbReference type="NCBI Taxonomy" id="2714949"/>
    <lineage>
        <taxon>Bacteria</taxon>
        <taxon>Bacillati</taxon>
        <taxon>Bacillota</taxon>
        <taxon>Bacilli</taxon>
        <taxon>Lactobacillales</taxon>
        <taxon>Lactobacillaceae</taxon>
        <taxon>Weissella</taxon>
    </lineage>
</organism>
<keyword evidence="8 9" id="KW-0234">DNA repair</keyword>
<dbReference type="EC" id="3.2.2.27" evidence="4 9"/>
<evidence type="ECO:0000256" key="3">
    <source>
        <dbReference type="ARBA" id="ARBA00008184"/>
    </source>
</evidence>
<dbReference type="NCBIfam" id="TIGR00628">
    <property type="entry name" value="ung"/>
    <property type="match status" value="1"/>
</dbReference>
<dbReference type="KEGG" id="wco:G7084_02795"/>
<feature type="active site" description="Proton acceptor" evidence="9 10">
    <location>
        <position position="68"/>
    </location>
</feature>
<sequence length="228" mass="25479">MSNLDSLKGTDWWEPLNQQLGPQYWKELTNFIEMVYQHENVYPALDQIFKAFELTPLSNTKVVLLGQDPYPNANQAMGLSFSVPENQALPKSLVNVYKELSNDLQQAAPQNGDLTFWAQQGVLLLNTILTVPAGKRNGHANLIWEPLTDAVITVINQQPQPVVYLLWGKPAGLKSALISNSNQLILQAPHPSPLAAYRGFFGSRPFSKINQYLVENKIAPINWNTQVG</sequence>
<evidence type="ECO:0000256" key="7">
    <source>
        <dbReference type="ARBA" id="ARBA00022801"/>
    </source>
</evidence>
<dbReference type="Gene3D" id="3.40.470.10">
    <property type="entry name" value="Uracil-DNA glycosylase-like domain"/>
    <property type="match status" value="1"/>
</dbReference>
<dbReference type="SMART" id="SM00987">
    <property type="entry name" value="UreE_C"/>
    <property type="match status" value="1"/>
</dbReference>
<accession>A0A6G8AZD4</accession>
<comment type="subcellular location">
    <subcellularLocation>
        <location evidence="9">Cytoplasm</location>
    </subcellularLocation>
</comment>
<evidence type="ECO:0000256" key="1">
    <source>
        <dbReference type="ARBA" id="ARBA00001400"/>
    </source>
</evidence>
<dbReference type="SMART" id="SM00986">
    <property type="entry name" value="UDG"/>
    <property type="match status" value="1"/>
</dbReference>
<dbReference type="NCBIfam" id="NF003589">
    <property type="entry name" value="PRK05254.1-2"/>
    <property type="match status" value="1"/>
</dbReference>
<evidence type="ECO:0000256" key="11">
    <source>
        <dbReference type="RuleBase" id="RU003780"/>
    </source>
</evidence>
<dbReference type="PROSITE" id="PS00130">
    <property type="entry name" value="U_DNA_GLYCOSYLASE"/>
    <property type="match status" value="1"/>
</dbReference>
<dbReference type="SUPFAM" id="SSF52141">
    <property type="entry name" value="Uracil-DNA glycosylase-like"/>
    <property type="match status" value="1"/>
</dbReference>
<dbReference type="NCBIfam" id="NF003592">
    <property type="entry name" value="PRK05254.1-5"/>
    <property type="match status" value="1"/>
</dbReference>
<comment type="catalytic activity">
    <reaction evidence="1 9 11">
        <text>Hydrolyzes single-stranded DNA or mismatched double-stranded DNA and polynucleotides, releasing free uracil.</text>
        <dbReference type="EC" id="3.2.2.27"/>
    </reaction>
</comment>
<keyword evidence="6 9" id="KW-0227">DNA damage</keyword>
<keyword evidence="14" id="KW-1185">Reference proteome</keyword>
<dbReference type="AlphaFoldDB" id="A0A6G8AZD4"/>
<dbReference type="PANTHER" id="PTHR11264:SF0">
    <property type="entry name" value="URACIL-DNA GLYCOSYLASE"/>
    <property type="match status" value="1"/>
</dbReference>
<dbReference type="InterPro" id="IPR002043">
    <property type="entry name" value="UDG_fam1"/>
</dbReference>
<reference evidence="13 14" key="1">
    <citation type="submission" date="2020-03" db="EMBL/GenBank/DDBJ databases">
        <title>Weissella sp. nov., isolated from Cybister lewisianus.</title>
        <authorList>
            <person name="Hyun D.-W."/>
            <person name="Bae J.-W."/>
        </authorList>
    </citation>
    <scope>NUCLEOTIDE SEQUENCE [LARGE SCALE GENOMIC DNA]</scope>
    <source>
        <strain evidence="13 14">HDW19</strain>
    </source>
</reference>
<dbReference type="CDD" id="cd10027">
    <property type="entry name" value="UDG-F1-like"/>
    <property type="match status" value="1"/>
</dbReference>
<name>A0A6G8AZD4_9LACO</name>
<dbReference type="GO" id="GO:0004844">
    <property type="term" value="F:uracil DNA N-glycosylase activity"/>
    <property type="evidence" value="ECO:0007669"/>
    <property type="project" value="UniProtKB-UniRule"/>
</dbReference>
<evidence type="ECO:0000313" key="14">
    <source>
        <dbReference type="Proteomes" id="UP000500741"/>
    </source>
</evidence>
<keyword evidence="7 9" id="KW-0378">Hydrolase</keyword>
<evidence type="ECO:0000256" key="10">
    <source>
        <dbReference type="PROSITE-ProRule" id="PRU10072"/>
    </source>
</evidence>
<evidence type="ECO:0000256" key="9">
    <source>
        <dbReference type="HAMAP-Rule" id="MF_00148"/>
    </source>
</evidence>
<comment type="similarity">
    <text evidence="3 9 11">Belongs to the uracil-DNA glycosylase (UDG) superfamily. UNG family.</text>
</comment>